<dbReference type="PANTHER" id="PTHR12629">
    <property type="entry name" value="DIPHOSPHOINOSITOL POLYPHOSPHATE PHOSPHOHYDROLASE"/>
    <property type="match status" value="1"/>
</dbReference>
<reference evidence="7 8" key="1">
    <citation type="journal article" date="2015" name="Plant Cell">
        <title>Oil accumulation by the oleaginous diatom Fistulifera solaris as revealed by the genome and transcriptome.</title>
        <authorList>
            <person name="Tanaka T."/>
            <person name="Maeda Y."/>
            <person name="Veluchamy A."/>
            <person name="Tanaka M."/>
            <person name="Abida H."/>
            <person name="Marechal E."/>
            <person name="Bowler C."/>
            <person name="Muto M."/>
            <person name="Sunaga Y."/>
            <person name="Tanaka M."/>
            <person name="Yoshino T."/>
            <person name="Taniguchi T."/>
            <person name="Fukuda Y."/>
            <person name="Nemoto M."/>
            <person name="Matsumoto M."/>
            <person name="Wong P.S."/>
            <person name="Aburatani S."/>
            <person name="Fujibuchi W."/>
        </authorList>
    </citation>
    <scope>NUCLEOTIDE SEQUENCE [LARGE SCALE GENOMIC DNA]</scope>
    <source>
        <strain evidence="7 8">JPCC DA0580</strain>
    </source>
</reference>
<dbReference type="OrthoDB" id="2011998at2759"/>
<sequence length="354" mass="39060">MLKMVTVKDSSLVTPVDPMNGHLEEPGSLSDMHHHNKSPAVNSALRETAMTTEELSEAAFPVEKEPMKSIAEPPPVVFAVSASSSICTRESDTGVLSDLESNKNGMETPLKFHQGNSERSNAQLSLQKTSRQGRDLQRWSIDETTNETVRLVTGCVPILREGKILLISANRKAEWILPKGGWEQDETMEESAARECFEEAGVLGKLGPKLAEIQYETRKSKKRRLDAVSLENKQVENAGLDTIEAPASDGTEPKTASLLTDESINKIEEETASVRRPCDETHSIASSYTGNYTQVRMTLFPLYVDTVSSTWPESGRLRKAVDIDEAIELLDSRPEFKAALIEVKNRGLHALPSK</sequence>
<dbReference type="GO" id="GO:0016462">
    <property type="term" value="F:pyrophosphatase activity"/>
    <property type="evidence" value="ECO:0007669"/>
    <property type="project" value="InterPro"/>
</dbReference>
<name>A0A1Z5K3V1_FISSO</name>
<gene>
    <name evidence="7" type="ORF">FisN_1Lh414</name>
</gene>
<feature type="domain" description="Nudix hydrolase" evidence="6">
    <location>
        <begin position="148"/>
        <end position="343"/>
    </location>
</feature>
<evidence type="ECO:0000259" key="6">
    <source>
        <dbReference type="PROSITE" id="PS51462"/>
    </source>
</evidence>
<dbReference type="Gene3D" id="3.90.79.10">
    <property type="entry name" value="Nucleoside Triphosphate Pyrophosphohydrolase"/>
    <property type="match status" value="1"/>
</dbReference>
<dbReference type="InterPro" id="IPR047198">
    <property type="entry name" value="DDP-like_NUDIX"/>
</dbReference>
<dbReference type="CDD" id="cd04666">
    <property type="entry name" value="NUDIX_DIPP2_like_Nudt4"/>
    <property type="match status" value="1"/>
</dbReference>
<feature type="compositionally biased region" description="Polar residues" evidence="5">
    <location>
        <begin position="114"/>
        <end position="130"/>
    </location>
</feature>
<keyword evidence="8" id="KW-1185">Reference proteome</keyword>
<dbReference type="EMBL" id="BDSP01000153">
    <property type="protein sequence ID" value="GAX20927.1"/>
    <property type="molecule type" value="Genomic_DNA"/>
</dbReference>
<evidence type="ECO:0000256" key="2">
    <source>
        <dbReference type="ARBA" id="ARBA00022723"/>
    </source>
</evidence>
<organism evidence="7 8">
    <name type="scientific">Fistulifera solaris</name>
    <name type="common">Oleaginous diatom</name>
    <dbReference type="NCBI Taxonomy" id="1519565"/>
    <lineage>
        <taxon>Eukaryota</taxon>
        <taxon>Sar</taxon>
        <taxon>Stramenopiles</taxon>
        <taxon>Ochrophyta</taxon>
        <taxon>Bacillariophyta</taxon>
        <taxon>Bacillariophyceae</taxon>
        <taxon>Bacillariophycidae</taxon>
        <taxon>Naviculales</taxon>
        <taxon>Naviculaceae</taxon>
        <taxon>Fistulifera</taxon>
    </lineage>
</organism>
<keyword evidence="4" id="KW-0460">Magnesium</keyword>
<evidence type="ECO:0000256" key="5">
    <source>
        <dbReference type="SAM" id="MobiDB-lite"/>
    </source>
</evidence>
<dbReference type="InterPro" id="IPR000086">
    <property type="entry name" value="NUDIX_hydrolase_dom"/>
</dbReference>
<dbReference type="PROSITE" id="PS51462">
    <property type="entry name" value="NUDIX"/>
    <property type="match status" value="1"/>
</dbReference>
<evidence type="ECO:0000256" key="4">
    <source>
        <dbReference type="ARBA" id="ARBA00022842"/>
    </source>
</evidence>
<dbReference type="AlphaFoldDB" id="A0A1Z5K3V1"/>
<dbReference type="InParanoid" id="A0A1Z5K3V1"/>
<dbReference type="GO" id="GO:0005634">
    <property type="term" value="C:nucleus"/>
    <property type="evidence" value="ECO:0007669"/>
    <property type="project" value="TreeGrafter"/>
</dbReference>
<evidence type="ECO:0000256" key="1">
    <source>
        <dbReference type="ARBA" id="ARBA00001946"/>
    </source>
</evidence>
<feature type="region of interest" description="Disordered" evidence="5">
    <location>
        <begin position="1"/>
        <end position="37"/>
    </location>
</feature>
<keyword evidence="2" id="KW-0479">Metal-binding</keyword>
<accession>A0A1Z5K3V1</accession>
<keyword evidence="3" id="KW-0378">Hydrolase</keyword>
<evidence type="ECO:0000313" key="8">
    <source>
        <dbReference type="Proteomes" id="UP000198406"/>
    </source>
</evidence>
<dbReference type="GO" id="GO:0046872">
    <property type="term" value="F:metal ion binding"/>
    <property type="evidence" value="ECO:0007669"/>
    <property type="project" value="UniProtKB-KW"/>
</dbReference>
<dbReference type="GO" id="GO:0005737">
    <property type="term" value="C:cytoplasm"/>
    <property type="evidence" value="ECO:0007669"/>
    <property type="project" value="TreeGrafter"/>
</dbReference>
<dbReference type="SUPFAM" id="SSF55811">
    <property type="entry name" value="Nudix"/>
    <property type="match status" value="1"/>
</dbReference>
<protein>
    <recommendedName>
        <fullName evidence="6">Nudix hydrolase domain-containing protein</fullName>
    </recommendedName>
</protein>
<evidence type="ECO:0000313" key="7">
    <source>
        <dbReference type="EMBL" id="GAX20927.1"/>
    </source>
</evidence>
<feature type="region of interest" description="Disordered" evidence="5">
    <location>
        <begin position="91"/>
        <end position="135"/>
    </location>
</feature>
<evidence type="ECO:0000256" key="3">
    <source>
        <dbReference type="ARBA" id="ARBA00022801"/>
    </source>
</evidence>
<dbReference type="Proteomes" id="UP000198406">
    <property type="component" value="Unassembled WGS sequence"/>
</dbReference>
<dbReference type="PANTHER" id="PTHR12629:SF0">
    <property type="entry name" value="DIPHOSPHOINOSITOL-POLYPHOSPHATE DIPHOSPHATASE"/>
    <property type="match status" value="1"/>
</dbReference>
<dbReference type="Pfam" id="PF00293">
    <property type="entry name" value="NUDIX"/>
    <property type="match status" value="1"/>
</dbReference>
<dbReference type="InterPro" id="IPR015797">
    <property type="entry name" value="NUDIX_hydrolase-like_dom_sf"/>
</dbReference>
<comment type="caution">
    <text evidence="7">The sequence shown here is derived from an EMBL/GenBank/DDBJ whole genome shotgun (WGS) entry which is preliminary data.</text>
</comment>
<proteinExistence type="predicted"/>
<comment type="cofactor">
    <cofactor evidence="1">
        <name>Mg(2+)</name>
        <dbReference type="ChEBI" id="CHEBI:18420"/>
    </cofactor>
</comment>